<organism evidence="10 11">
    <name type="scientific">Rotaria sordida</name>
    <dbReference type="NCBI Taxonomy" id="392033"/>
    <lineage>
        <taxon>Eukaryota</taxon>
        <taxon>Metazoa</taxon>
        <taxon>Spiralia</taxon>
        <taxon>Gnathifera</taxon>
        <taxon>Rotifera</taxon>
        <taxon>Eurotatoria</taxon>
        <taxon>Bdelloidea</taxon>
        <taxon>Philodinida</taxon>
        <taxon>Philodinidae</taxon>
        <taxon>Rotaria</taxon>
    </lineage>
</organism>
<feature type="region of interest" description="Disordered" evidence="9">
    <location>
        <begin position="144"/>
        <end position="164"/>
    </location>
</feature>
<gene>
    <name evidence="10" type="ORF">FNK824_LOCUS37332</name>
</gene>
<dbReference type="Gene3D" id="3.40.30.10">
    <property type="entry name" value="Glutaredoxin"/>
    <property type="match status" value="1"/>
</dbReference>
<dbReference type="Proteomes" id="UP000663874">
    <property type="component" value="Unassembled WGS sequence"/>
</dbReference>
<accession>A0A820CYG8</accession>
<protein>
    <submittedName>
        <fullName evidence="10">Uncharacterized protein</fullName>
    </submittedName>
</protein>
<dbReference type="InterPro" id="IPR021149">
    <property type="entry name" value="OligosaccharylTrfase_OST3/OST6"/>
</dbReference>
<evidence type="ECO:0000256" key="8">
    <source>
        <dbReference type="ARBA" id="ARBA00023136"/>
    </source>
</evidence>
<feature type="compositionally biased region" description="Polar residues" evidence="9">
    <location>
        <begin position="47"/>
        <end position="62"/>
    </location>
</feature>
<feature type="compositionally biased region" description="Low complexity" evidence="9">
    <location>
        <begin position="153"/>
        <end position="164"/>
    </location>
</feature>
<name>A0A820CYG8_9BILA</name>
<dbReference type="GO" id="GO:0018279">
    <property type="term" value="P:protein N-linked glycosylation via asparagine"/>
    <property type="evidence" value="ECO:0007669"/>
    <property type="project" value="TreeGrafter"/>
</dbReference>
<dbReference type="EMBL" id="CAJOBE010018721">
    <property type="protein sequence ID" value="CAF4222854.1"/>
    <property type="molecule type" value="Genomic_DNA"/>
</dbReference>
<evidence type="ECO:0000256" key="1">
    <source>
        <dbReference type="ARBA" id="ARBA00002791"/>
    </source>
</evidence>
<sequence length="307" mass="34788">SPSLPNIIDDHNQSLSSVNNSNSKIRSTFAMEISSSHSKKFNKNPKRQSNISETDELNSQSCLTESNSTYQLNYENIIDNNKQSFSSNEQLINSNKSRSKLVDQQKTNKSKKCISFMENQGSISTNNICNRNIQRCAVSRRISTEKDTEETKTTSSTMQSQMSITTNRRIPSIKTKTTNHNVHSITNASSFTRPLRAFQMPTITTNGSSSSKNTKNLSCTSQQHHHHHITMQKTFSSRTILGTVLPSTTLDILSEKIQQLTDWSLKKPIIRLNSERFKHYVKTSPRNYSMIIMLTALSPQRQCSICK</sequence>
<comment type="similarity">
    <text evidence="3">Belongs to the OST3/OST6 family.</text>
</comment>
<dbReference type="Pfam" id="PF04756">
    <property type="entry name" value="OST3_OST6"/>
    <property type="match status" value="1"/>
</dbReference>
<feature type="region of interest" description="Disordered" evidence="9">
    <location>
        <begin position="1"/>
        <end position="22"/>
    </location>
</feature>
<reference evidence="10" key="1">
    <citation type="submission" date="2021-02" db="EMBL/GenBank/DDBJ databases">
        <authorList>
            <person name="Nowell W R."/>
        </authorList>
    </citation>
    <scope>NUCLEOTIDE SEQUENCE</scope>
</reference>
<dbReference type="PANTHER" id="PTHR12692">
    <property type="entry name" value="DOLICHYL-DIPHOSPHOOLIGOSACCHARIDE--PROTEIN GLYCOSYLTRANSFERASE-RELATED"/>
    <property type="match status" value="1"/>
</dbReference>
<dbReference type="AlphaFoldDB" id="A0A820CYG8"/>
<feature type="non-terminal residue" evidence="10">
    <location>
        <position position="1"/>
    </location>
</feature>
<dbReference type="GO" id="GO:0008250">
    <property type="term" value="C:oligosaccharyltransferase complex"/>
    <property type="evidence" value="ECO:0007669"/>
    <property type="project" value="TreeGrafter"/>
</dbReference>
<proteinExistence type="inferred from homology"/>
<comment type="function">
    <text evidence="1">Subunit of the oligosaccharyl transferase (OST) complex that catalyzes the initial transfer of a defined glycan (Glc(3)Man(9)GlcNAc(2) in eukaryotes) from the lipid carrier dolichol-pyrophosphate to an asparagine residue within an Asn-X-Ser/Thr consensus motif in nascent polypeptide chains, the first step in protein N-glycosylation. N-glycosylation occurs cotranslationally and the complex associates with the Sec61 complex at the channel-forming translocon complex that mediates protein translocation across the endoplasmic reticulum (ER). All subunits are required for a maximal enzyme activity.</text>
</comment>
<evidence type="ECO:0000313" key="11">
    <source>
        <dbReference type="Proteomes" id="UP000663874"/>
    </source>
</evidence>
<feature type="compositionally biased region" description="Basic residues" evidence="9">
    <location>
        <begin position="37"/>
        <end position="46"/>
    </location>
</feature>
<evidence type="ECO:0000256" key="3">
    <source>
        <dbReference type="ARBA" id="ARBA00009561"/>
    </source>
</evidence>
<evidence type="ECO:0000256" key="2">
    <source>
        <dbReference type="ARBA" id="ARBA00004477"/>
    </source>
</evidence>
<evidence type="ECO:0000256" key="7">
    <source>
        <dbReference type="ARBA" id="ARBA00022989"/>
    </source>
</evidence>
<evidence type="ECO:0000256" key="5">
    <source>
        <dbReference type="ARBA" id="ARBA00022729"/>
    </source>
</evidence>
<evidence type="ECO:0000313" key="10">
    <source>
        <dbReference type="EMBL" id="CAF4222854.1"/>
    </source>
</evidence>
<keyword evidence="8" id="KW-0472">Membrane</keyword>
<keyword evidence="6" id="KW-0256">Endoplasmic reticulum</keyword>
<keyword evidence="5" id="KW-0732">Signal</keyword>
<evidence type="ECO:0000256" key="4">
    <source>
        <dbReference type="ARBA" id="ARBA00022692"/>
    </source>
</evidence>
<comment type="subcellular location">
    <subcellularLocation>
        <location evidence="2">Endoplasmic reticulum membrane</location>
        <topology evidence="2">Multi-pass membrane protein</topology>
    </subcellularLocation>
</comment>
<feature type="region of interest" description="Disordered" evidence="9">
    <location>
        <begin position="35"/>
        <end position="62"/>
    </location>
</feature>
<comment type="caution">
    <text evidence="10">The sequence shown here is derived from an EMBL/GenBank/DDBJ whole genome shotgun (WGS) entry which is preliminary data.</text>
</comment>
<dbReference type="PANTHER" id="PTHR12692:SF0">
    <property type="entry name" value="GH11935P"/>
    <property type="match status" value="1"/>
</dbReference>
<feature type="compositionally biased region" description="Low complexity" evidence="9">
    <location>
        <begin position="13"/>
        <end position="22"/>
    </location>
</feature>
<keyword evidence="7" id="KW-1133">Transmembrane helix</keyword>
<keyword evidence="4" id="KW-0812">Transmembrane</keyword>
<evidence type="ECO:0000256" key="6">
    <source>
        <dbReference type="ARBA" id="ARBA00022824"/>
    </source>
</evidence>
<evidence type="ECO:0000256" key="9">
    <source>
        <dbReference type="SAM" id="MobiDB-lite"/>
    </source>
</evidence>